<evidence type="ECO:0000313" key="2">
    <source>
        <dbReference type="EMBL" id="CAA9362558.1"/>
    </source>
</evidence>
<feature type="compositionally biased region" description="Basic and acidic residues" evidence="1">
    <location>
        <begin position="286"/>
        <end position="302"/>
    </location>
</feature>
<feature type="compositionally biased region" description="Basic and acidic residues" evidence="1">
    <location>
        <begin position="70"/>
        <end position="83"/>
    </location>
</feature>
<feature type="non-terminal residue" evidence="2">
    <location>
        <position position="1"/>
    </location>
</feature>
<sequence length="317" mass="35014">AANLELRLVEAGRRRDRLRRALRGRPARARLRVHRRCRTRGRPGRRRLRAARQPRPGHPVAAAADQPLAGRDDPGRLADDPHHAPDAAAVADVGGAEDALAVLLRLRRTVSGRAGGPDRGQSVPARQSGHRCRWAQRVHPHHGDPRGDRAAHHTVAGGGGGVRVPRLPDADHRLLLVLLVGTDLACPMGRDPHHSDGLRARARRAELPLVLRPVHVRPDRRLAGDPHRRARGGHRYAHLEQLPGVRLRAVLRRPRREPEHLRGRLVQHHRDADPGRCVRRTRACRGKGDEHPAAHEPAEATTRRVRHSPATGAVGCL</sequence>
<protein>
    <submittedName>
        <fullName evidence="2">Uncharacterized protein</fullName>
    </submittedName>
</protein>
<organism evidence="2">
    <name type="scientific">uncultured Nocardioidaceae bacterium</name>
    <dbReference type="NCBI Taxonomy" id="253824"/>
    <lineage>
        <taxon>Bacteria</taxon>
        <taxon>Bacillati</taxon>
        <taxon>Actinomycetota</taxon>
        <taxon>Actinomycetes</taxon>
        <taxon>Propionibacteriales</taxon>
        <taxon>Nocardioidaceae</taxon>
        <taxon>environmental samples</taxon>
    </lineage>
</organism>
<feature type="compositionally biased region" description="Basic and acidic residues" evidence="1">
    <location>
        <begin position="141"/>
        <end position="151"/>
    </location>
</feature>
<gene>
    <name evidence="2" type="ORF">AVDCRST_MAG72-2401</name>
</gene>
<feature type="region of interest" description="Disordered" evidence="1">
    <location>
        <begin position="284"/>
        <end position="317"/>
    </location>
</feature>
<accession>A0A6J4MRH0</accession>
<reference evidence="2" key="1">
    <citation type="submission" date="2020-02" db="EMBL/GenBank/DDBJ databases">
        <authorList>
            <person name="Meier V. D."/>
        </authorList>
    </citation>
    <scope>NUCLEOTIDE SEQUENCE</scope>
    <source>
        <strain evidence="2">AVDCRST_MAG72</strain>
    </source>
</reference>
<feature type="non-terminal residue" evidence="2">
    <location>
        <position position="317"/>
    </location>
</feature>
<proteinExistence type="predicted"/>
<dbReference type="EMBL" id="CADCUJ010000101">
    <property type="protein sequence ID" value="CAA9362558.1"/>
    <property type="molecule type" value="Genomic_DNA"/>
</dbReference>
<evidence type="ECO:0000256" key="1">
    <source>
        <dbReference type="SAM" id="MobiDB-lite"/>
    </source>
</evidence>
<feature type="region of interest" description="Disordered" evidence="1">
    <location>
        <begin position="36"/>
        <end position="83"/>
    </location>
</feature>
<name>A0A6J4MRH0_9ACTN</name>
<feature type="compositionally biased region" description="Basic residues" evidence="1">
    <location>
        <begin position="36"/>
        <end position="52"/>
    </location>
</feature>
<dbReference type="AlphaFoldDB" id="A0A6J4MRH0"/>
<feature type="compositionally biased region" description="Basic residues" evidence="1">
    <location>
        <begin position="128"/>
        <end position="140"/>
    </location>
</feature>
<feature type="region of interest" description="Disordered" evidence="1">
    <location>
        <begin position="111"/>
        <end position="164"/>
    </location>
</feature>